<organism evidence="1 2">
    <name type="scientific">Lasius niger</name>
    <name type="common">Black garden ant</name>
    <dbReference type="NCBI Taxonomy" id="67767"/>
    <lineage>
        <taxon>Eukaryota</taxon>
        <taxon>Metazoa</taxon>
        <taxon>Ecdysozoa</taxon>
        <taxon>Arthropoda</taxon>
        <taxon>Hexapoda</taxon>
        <taxon>Insecta</taxon>
        <taxon>Pterygota</taxon>
        <taxon>Neoptera</taxon>
        <taxon>Endopterygota</taxon>
        <taxon>Hymenoptera</taxon>
        <taxon>Apocrita</taxon>
        <taxon>Aculeata</taxon>
        <taxon>Formicoidea</taxon>
        <taxon>Formicidae</taxon>
        <taxon>Formicinae</taxon>
        <taxon>Lasius</taxon>
        <taxon>Lasius</taxon>
    </lineage>
</organism>
<evidence type="ECO:0000313" key="2">
    <source>
        <dbReference type="Proteomes" id="UP000036403"/>
    </source>
</evidence>
<protein>
    <submittedName>
        <fullName evidence="1">Uncharacterized protein</fullName>
    </submittedName>
</protein>
<dbReference type="PANTHER" id="PTHR22954:SF3">
    <property type="entry name" value="PROTEIN CBG08539"/>
    <property type="match status" value="1"/>
</dbReference>
<dbReference type="InterPro" id="IPR005312">
    <property type="entry name" value="DUF1759"/>
</dbReference>
<dbReference type="EMBL" id="LBMM01013473">
    <property type="protein sequence ID" value="KMQ85623.1"/>
    <property type="molecule type" value="Genomic_DNA"/>
</dbReference>
<dbReference type="PANTHER" id="PTHR22954">
    <property type="entry name" value="RETROVIRAL PROTEASE-RELATED"/>
    <property type="match status" value="1"/>
</dbReference>
<dbReference type="AlphaFoldDB" id="A0A0J7K5A0"/>
<dbReference type="PaxDb" id="67767-A0A0J7K5A0"/>
<proteinExistence type="predicted"/>
<reference evidence="1 2" key="1">
    <citation type="submission" date="2015-04" db="EMBL/GenBank/DDBJ databases">
        <title>Lasius niger genome sequencing.</title>
        <authorList>
            <person name="Konorov E.A."/>
            <person name="Nikitin M.A."/>
            <person name="Kirill M.V."/>
            <person name="Chang P."/>
        </authorList>
    </citation>
    <scope>NUCLEOTIDE SEQUENCE [LARGE SCALE GENOMIC DNA]</scope>
    <source>
        <tissue evidence="1">Whole</tissue>
    </source>
</reference>
<sequence>MEVAFKQQMLLSGYMSRMWTNLLKMGQGKITPTEIKSRRSLLDDYWKRFQDGHFGLLVYEAVIKTEYVTKDVFSATEEMYFQMRSKLTDALSKLERRVGAAESERQKPIQVGGATSVSPVVRQLQLPKINLPKFAGDQLAWEGFRDLFLSLVHDVPNIPGVQKLQYLKSCLSGETADLVANVTLSDAAYQGAWKDLIARYDNPRVLLFAHMRNLLACPATTKASPSELKRLLGVMTLSIRAFAALKRPVDYWDDWFVHLLVRKLDASTRLHWETSLADSRVFPTFKQLQNFLANRIRALEAAHPEGALSCTVATTPSKTGKGSRVGQRCYDG</sequence>
<dbReference type="OrthoDB" id="7553034at2759"/>
<accession>A0A0J7K5A0</accession>
<dbReference type="STRING" id="67767.A0A0J7K5A0"/>
<name>A0A0J7K5A0_LASNI</name>
<gene>
    <name evidence="1" type="ORF">RF55_15705</name>
</gene>
<dbReference type="Proteomes" id="UP000036403">
    <property type="component" value="Unassembled WGS sequence"/>
</dbReference>
<comment type="caution">
    <text evidence="1">The sequence shown here is derived from an EMBL/GenBank/DDBJ whole genome shotgun (WGS) entry which is preliminary data.</text>
</comment>
<keyword evidence="2" id="KW-1185">Reference proteome</keyword>
<evidence type="ECO:0000313" key="1">
    <source>
        <dbReference type="EMBL" id="KMQ85623.1"/>
    </source>
</evidence>
<dbReference type="Pfam" id="PF03564">
    <property type="entry name" value="DUF1759"/>
    <property type="match status" value="1"/>
</dbReference>